<protein>
    <submittedName>
        <fullName evidence="1">Plantaricin C family lantibiotic</fullName>
    </submittedName>
</protein>
<evidence type="ECO:0000313" key="2">
    <source>
        <dbReference type="Proteomes" id="UP000682782"/>
    </source>
</evidence>
<name>A0AC61N5P5_9FIRM</name>
<dbReference type="Proteomes" id="UP000682782">
    <property type="component" value="Chromosome"/>
</dbReference>
<dbReference type="EMBL" id="CP068393">
    <property type="protein sequence ID" value="QUC66619.1"/>
    <property type="molecule type" value="Genomic_DNA"/>
</dbReference>
<sequence>MNKKRSFVVGDLMQEIQEQDLMVPVGGAVDGGGNRVQSVLTVISAITAITGLTAWSNDKATRKFKCGEVLTLSAECNGGTAC</sequence>
<reference evidence="1" key="1">
    <citation type="submission" date="2021-01" db="EMBL/GenBank/DDBJ databases">
        <title>Complete genome sequence of Clostridiales bacterium R-7.</title>
        <authorList>
            <person name="Mahoney-Kurpe S.C."/>
            <person name="Palevich N."/>
            <person name="Koike S."/>
            <person name="Moon C.D."/>
            <person name="Attwood G.T."/>
        </authorList>
    </citation>
    <scope>NUCLEOTIDE SEQUENCE</scope>
    <source>
        <strain evidence="1">R-7</strain>
    </source>
</reference>
<evidence type="ECO:0000313" key="1">
    <source>
        <dbReference type="EMBL" id="QUC66619.1"/>
    </source>
</evidence>
<keyword evidence="2" id="KW-1185">Reference proteome</keyword>
<gene>
    <name evidence="1" type="ORF">JYE49_12265</name>
</gene>
<proteinExistence type="predicted"/>
<organism evidence="1 2">
    <name type="scientific">Aristaeella hokkaidonensis</name>
    <dbReference type="NCBI Taxonomy" id="3046382"/>
    <lineage>
        <taxon>Bacteria</taxon>
        <taxon>Bacillati</taxon>
        <taxon>Bacillota</taxon>
        <taxon>Clostridia</taxon>
        <taxon>Eubacteriales</taxon>
        <taxon>Aristaeellaceae</taxon>
        <taxon>Aristaeella</taxon>
    </lineage>
</organism>
<accession>A0AC61N5P5</accession>